<reference evidence="3" key="1">
    <citation type="submission" date="2016-10" db="EMBL/GenBank/DDBJ databases">
        <authorList>
            <person name="Varghese N."/>
        </authorList>
    </citation>
    <scope>NUCLEOTIDE SEQUENCE [LARGE SCALE GENOMIC DNA]</scope>
    <source>
        <strain evidence="3">DSM 18820</strain>
    </source>
</reference>
<dbReference type="PANTHER" id="PTHR33594:SF1">
    <property type="entry name" value="HD_PDEASE DOMAIN-CONTAINING PROTEIN"/>
    <property type="match status" value="1"/>
</dbReference>
<dbReference type="InterPro" id="IPR003607">
    <property type="entry name" value="HD/PDEase_dom"/>
</dbReference>
<dbReference type="STRING" id="388950.GCA_001611675_03907"/>
<sequence>MNKAQIISAAEEYVKELLSGEGSGHDWWHILRVWNNAKHIAGYEQVDTFVVELAALLHDIGDHKFYNGDASVGPRMAREWLESQLVPEEIIAHVCSIIRDLSYKGAGTSSAMPTIEGQVVQDADRLDAIGAIGVARAFAYGGHKNREMYNPAITPVLHNSFEEYKSSTAPTLNHFYEKLLLLKDRMHTETAKKLAAQRHHFMEQFLEQFYAEWNGNR</sequence>
<keyword evidence="3" id="KW-1185">Reference proteome</keyword>
<dbReference type="EMBL" id="FPCA01000001">
    <property type="protein sequence ID" value="SFU44215.1"/>
    <property type="molecule type" value="Genomic_DNA"/>
</dbReference>
<name>A0A1I7G6Z1_9BACT</name>
<dbReference type="InterPro" id="IPR006674">
    <property type="entry name" value="HD_domain"/>
</dbReference>
<gene>
    <name evidence="2" type="ORF">SAMN04487941_0773</name>
</gene>
<protein>
    <recommendedName>
        <fullName evidence="1">HD domain-containing protein</fullName>
    </recommendedName>
</protein>
<dbReference type="SUPFAM" id="SSF109604">
    <property type="entry name" value="HD-domain/PDEase-like"/>
    <property type="match status" value="1"/>
</dbReference>
<dbReference type="PROSITE" id="PS51831">
    <property type="entry name" value="HD"/>
    <property type="match status" value="1"/>
</dbReference>
<dbReference type="AlphaFoldDB" id="A0A1I7G6Z1"/>
<dbReference type="Pfam" id="PF01966">
    <property type="entry name" value="HD"/>
    <property type="match status" value="1"/>
</dbReference>
<evidence type="ECO:0000313" key="3">
    <source>
        <dbReference type="Proteomes" id="UP000182491"/>
    </source>
</evidence>
<dbReference type="Gene3D" id="1.20.58.1910">
    <property type="match status" value="1"/>
</dbReference>
<dbReference type="Gene3D" id="1.10.472.50">
    <property type="entry name" value="HD-domain/PDEase-like"/>
    <property type="match status" value="1"/>
</dbReference>
<dbReference type="CDD" id="cd00077">
    <property type="entry name" value="HDc"/>
    <property type="match status" value="1"/>
</dbReference>
<feature type="domain" description="HD" evidence="1">
    <location>
        <begin position="26"/>
        <end position="129"/>
    </location>
</feature>
<dbReference type="RefSeq" id="WP_068839721.1">
    <property type="nucleotide sequence ID" value="NZ_BMXC01000001.1"/>
</dbReference>
<proteinExistence type="predicted"/>
<organism evidence="2 3">
    <name type="scientific">Pontibacter akesuensis</name>
    <dbReference type="NCBI Taxonomy" id="388950"/>
    <lineage>
        <taxon>Bacteria</taxon>
        <taxon>Pseudomonadati</taxon>
        <taxon>Bacteroidota</taxon>
        <taxon>Cytophagia</taxon>
        <taxon>Cytophagales</taxon>
        <taxon>Hymenobacteraceae</taxon>
        <taxon>Pontibacter</taxon>
    </lineage>
</organism>
<accession>A0A1I7G6Z1</accession>
<dbReference type="OrthoDB" id="9797344at2"/>
<dbReference type="PANTHER" id="PTHR33594">
    <property type="entry name" value="SUPERFAMILY HYDROLASE, PUTATIVE (AFU_ORTHOLOGUE AFUA_1G03035)-RELATED"/>
    <property type="match status" value="1"/>
</dbReference>
<evidence type="ECO:0000313" key="2">
    <source>
        <dbReference type="EMBL" id="SFU44215.1"/>
    </source>
</evidence>
<dbReference type="SMART" id="SM00471">
    <property type="entry name" value="HDc"/>
    <property type="match status" value="1"/>
</dbReference>
<dbReference type="Proteomes" id="UP000182491">
    <property type="component" value="Unassembled WGS sequence"/>
</dbReference>
<evidence type="ECO:0000259" key="1">
    <source>
        <dbReference type="PROSITE" id="PS51831"/>
    </source>
</evidence>